<reference evidence="17" key="2">
    <citation type="submission" date="2020-05" db="UniProtKB">
        <authorList>
            <consortium name="EnsemblMetazoa"/>
        </authorList>
    </citation>
    <scope>IDENTIFICATION</scope>
    <source>
        <strain evidence="17">Epiroticus2</strain>
    </source>
</reference>
<dbReference type="SUPFAM" id="SSF49265">
    <property type="entry name" value="Fibronectin type III"/>
    <property type="match status" value="2"/>
</dbReference>
<dbReference type="PROSITE" id="PS50056">
    <property type="entry name" value="TYR_PHOSPHATASE_2"/>
    <property type="match status" value="1"/>
</dbReference>
<dbReference type="InterPro" id="IPR050713">
    <property type="entry name" value="RTP_Phos/Ushers"/>
</dbReference>
<keyword evidence="4 13" id="KW-0732">Signal</keyword>
<evidence type="ECO:0000256" key="9">
    <source>
        <dbReference type="ARBA" id="ARBA00023136"/>
    </source>
</evidence>
<evidence type="ECO:0000256" key="11">
    <source>
        <dbReference type="SAM" id="MobiDB-lite"/>
    </source>
</evidence>
<dbReference type="EnsemblMetazoa" id="AEPI005396-RA">
    <property type="protein sequence ID" value="AEPI005396-PA"/>
    <property type="gene ID" value="AEPI005396"/>
</dbReference>
<feature type="signal peptide" evidence="13">
    <location>
        <begin position="1"/>
        <end position="18"/>
    </location>
</feature>
<keyword evidence="10" id="KW-0325">Glycoprotein</keyword>
<dbReference type="Pfam" id="PF00102">
    <property type="entry name" value="Y_phosphatase"/>
    <property type="match status" value="1"/>
</dbReference>
<evidence type="ECO:0000256" key="7">
    <source>
        <dbReference type="ARBA" id="ARBA00022912"/>
    </source>
</evidence>
<dbReference type="InterPro" id="IPR000387">
    <property type="entry name" value="Tyr_Pase_dom"/>
</dbReference>
<dbReference type="InterPro" id="IPR003961">
    <property type="entry name" value="FN3_dom"/>
</dbReference>
<dbReference type="PANTHER" id="PTHR46957">
    <property type="entry name" value="CYTOKINE RECEPTOR"/>
    <property type="match status" value="1"/>
</dbReference>
<feature type="domain" description="Tyrosine specific protein phosphatases" evidence="15">
    <location>
        <begin position="1129"/>
        <end position="1203"/>
    </location>
</feature>
<feature type="domain" description="Fibronectin type-III" evidence="16">
    <location>
        <begin position="223"/>
        <end position="312"/>
    </location>
</feature>
<evidence type="ECO:0000259" key="15">
    <source>
        <dbReference type="PROSITE" id="PS50056"/>
    </source>
</evidence>
<dbReference type="EC" id="3.1.3.48" evidence="2"/>
<keyword evidence="18" id="KW-1185">Reference proteome</keyword>
<dbReference type="InterPro" id="IPR029021">
    <property type="entry name" value="Prot-tyrosine_phosphatase-like"/>
</dbReference>
<evidence type="ECO:0000259" key="14">
    <source>
        <dbReference type="PROSITE" id="PS50055"/>
    </source>
</evidence>
<dbReference type="Gene3D" id="2.60.40.10">
    <property type="entry name" value="Immunoglobulins"/>
    <property type="match status" value="3"/>
</dbReference>
<dbReference type="Proteomes" id="UP000075885">
    <property type="component" value="Unassembled WGS sequence"/>
</dbReference>
<accession>A0A182PEP1</accession>
<dbReference type="InterPro" id="IPR013783">
    <property type="entry name" value="Ig-like_fold"/>
</dbReference>
<evidence type="ECO:0000256" key="3">
    <source>
        <dbReference type="ARBA" id="ARBA00022692"/>
    </source>
</evidence>
<dbReference type="GO" id="GO:0004725">
    <property type="term" value="F:protein tyrosine phosphatase activity"/>
    <property type="evidence" value="ECO:0007669"/>
    <property type="project" value="InterPro"/>
</dbReference>
<evidence type="ECO:0000256" key="13">
    <source>
        <dbReference type="SAM" id="SignalP"/>
    </source>
</evidence>
<organism evidence="17 18">
    <name type="scientific">Anopheles epiroticus</name>
    <dbReference type="NCBI Taxonomy" id="199890"/>
    <lineage>
        <taxon>Eukaryota</taxon>
        <taxon>Metazoa</taxon>
        <taxon>Ecdysozoa</taxon>
        <taxon>Arthropoda</taxon>
        <taxon>Hexapoda</taxon>
        <taxon>Insecta</taxon>
        <taxon>Pterygota</taxon>
        <taxon>Neoptera</taxon>
        <taxon>Endopterygota</taxon>
        <taxon>Diptera</taxon>
        <taxon>Nematocera</taxon>
        <taxon>Culicoidea</taxon>
        <taxon>Culicidae</taxon>
        <taxon>Anophelinae</taxon>
        <taxon>Anopheles</taxon>
    </lineage>
</organism>
<dbReference type="SMART" id="SM00404">
    <property type="entry name" value="PTPc_motif"/>
    <property type="match status" value="1"/>
</dbReference>
<evidence type="ECO:0000256" key="5">
    <source>
        <dbReference type="ARBA" id="ARBA00022737"/>
    </source>
</evidence>
<dbReference type="InterPro" id="IPR016130">
    <property type="entry name" value="Tyr_Pase_AS"/>
</dbReference>
<feature type="compositionally biased region" description="Basic and acidic residues" evidence="11">
    <location>
        <begin position="144"/>
        <end position="167"/>
    </location>
</feature>
<comment type="subcellular location">
    <subcellularLocation>
        <location evidence="1">Membrane</location>
        <topology evidence="1">Single-pass type I membrane protein</topology>
    </subcellularLocation>
</comment>
<dbReference type="Pfam" id="PF00041">
    <property type="entry name" value="fn3"/>
    <property type="match status" value="2"/>
</dbReference>
<dbReference type="InterPro" id="IPR041201">
    <property type="entry name" value="PTPRJ_TM"/>
</dbReference>
<dbReference type="Pfam" id="PF18861">
    <property type="entry name" value="PTP_tm"/>
    <property type="match status" value="1"/>
</dbReference>
<dbReference type="InterPro" id="IPR000242">
    <property type="entry name" value="PTP_cat"/>
</dbReference>
<feature type="chain" id="PRO_5008131335" description="protein-tyrosine-phosphatase" evidence="13">
    <location>
        <begin position="19"/>
        <end position="1307"/>
    </location>
</feature>
<protein>
    <recommendedName>
        <fullName evidence="2">protein-tyrosine-phosphatase</fullName>
        <ecNumber evidence="2">3.1.3.48</ecNumber>
    </recommendedName>
</protein>
<dbReference type="STRING" id="199890.A0A182PEP1"/>
<dbReference type="PROSITE" id="PS50853">
    <property type="entry name" value="FN3"/>
    <property type="match status" value="3"/>
</dbReference>
<dbReference type="CDD" id="cd00047">
    <property type="entry name" value="PTPc"/>
    <property type="match status" value="1"/>
</dbReference>
<dbReference type="InterPro" id="IPR057023">
    <property type="entry name" value="PTP-SAK"/>
</dbReference>
<dbReference type="VEuPathDB" id="VectorBase:AEPI005396"/>
<evidence type="ECO:0000313" key="17">
    <source>
        <dbReference type="EnsemblMetazoa" id="AEPI005396-PA"/>
    </source>
</evidence>
<dbReference type="SUPFAM" id="SSF52799">
    <property type="entry name" value="(Phosphotyrosine protein) phosphatases II"/>
    <property type="match status" value="1"/>
</dbReference>
<dbReference type="PRINTS" id="PR00700">
    <property type="entry name" value="PRTYPHPHTASE"/>
</dbReference>
<dbReference type="Pfam" id="PF22784">
    <property type="entry name" value="PTP-SAK"/>
    <property type="match status" value="1"/>
</dbReference>
<dbReference type="GO" id="GO:0016020">
    <property type="term" value="C:membrane"/>
    <property type="evidence" value="ECO:0007669"/>
    <property type="project" value="UniProtKB-SubCell"/>
</dbReference>
<feature type="domain" description="Tyrosine-protein phosphatase" evidence="14">
    <location>
        <begin position="987"/>
        <end position="1212"/>
    </location>
</feature>
<dbReference type="SMART" id="SM00194">
    <property type="entry name" value="PTPc"/>
    <property type="match status" value="1"/>
</dbReference>
<keyword evidence="3 12" id="KW-0812">Transmembrane</keyword>
<evidence type="ECO:0000256" key="4">
    <source>
        <dbReference type="ARBA" id="ARBA00022729"/>
    </source>
</evidence>
<keyword evidence="6" id="KW-0378">Hydrolase</keyword>
<reference evidence="18" key="1">
    <citation type="submission" date="2013-03" db="EMBL/GenBank/DDBJ databases">
        <title>The Genome Sequence of Anopheles epiroticus epiroticus2.</title>
        <authorList>
            <consortium name="The Broad Institute Genomics Platform"/>
            <person name="Neafsey D.E."/>
            <person name="Howell P."/>
            <person name="Walker B."/>
            <person name="Young S.K."/>
            <person name="Zeng Q."/>
            <person name="Gargeya S."/>
            <person name="Fitzgerald M."/>
            <person name="Haas B."/>
            <person name="Abouelleil A."/>
            <person name="Allen A.W."/>
            <person name="Alvarado L."/>
            <person name="Arachchi H.M."/>
            <person name="Berlin A.M."/>
            <person name="Chapman S.B."/>
            <person name="Gainer-Dewar J."/>
            <person name="Goldberg J."/>
            <person name="Griggs A."/>
            <person name="Gujja S."/>
            <person name="Hansen M."/>
            <person name="Howarth C."/>
            <person name="Imamovic A."/>
            <person name="Ireland A."/>
            <person name="Larimer J."/>
            <person name="McCowan C."/>
            <person name="Murphy C."/>
            <person name="Pearson M."/>
            <person name="Poon T.W."/>
            <person name="Priest M."/>
            <person name="Roberts A."/>
            <person name="Saif S."/>
            <person name="Shea T."/>
            <person name="Sisk P."/>
            <person name="Sykes S."/>
            <person name="Wortman J."/>
            <person name="Nusbaum C."/>
            <person name="Birren B."/>
        </authorList>
    </citation>
    <scope>NUCLEOTIDE SEQUENCE [LARGE SCALE GENOMIC DNA]</scope>
    <source>
        <strain evidence="18">Epiroticus2</strain>
    </source>
</reference>
<dbReference type="GO" id="GO:0048666">
    <property type="term" value="P:neuron development"/>
    <property type="evidence" value="ECO:0007669"/>
    <property type="project" value="UniProtKB-ARBA"/>
</dbReference>
<keyword evidence="9 12" id="KW-0472">Membrane</keyword>
<dbReference type="InterPro" id="IPR036116">
    <property type="entry name" value="FN3_sf"/>
</dbReference>
<feature type="region of interest" description="Disordered" evidence="11">
    <location>
        <begin position="143"/>
        <end position="180"/>
    </location>
</feature>
<dbReference type="CDD" id="cd00063">
    <property type="entry name" value="FN3"/>
    <property type="match status" value="3"/>
</dbReference>
<evidence type="ECO:0000256" key="12">
    <source>
        <dbReference type="SAM" id="Phobius"/>
    </source>
</evidence>
<keyword evidence="5" id="KW-0677">Repeat</keyword>
<evidence type="ECO:0000256" key="6">
    <source>
        <dbReference type="ARBA" id="ARBA00022801"/>
    </source>
</evidence>
<name>A0A182PEP1_9DIPT</name>
<dbReference type="Gene3D" id="3.90.190.10">
    <property type="entry name" value="Protein tyrosine phosphatase superfamily"/>
    <property type="match status" value="2"/>
</dbReference>
<evidence type="ECO:0000256" key="8">
    <source>
        <dbReference type="ARBA" id="ARBA00022989"/>
    </source>
</evidence>
<sequence length="1307" mass="148054">MLVKGIVLLAVLFGRAWMTEFHDRSGISRDVNLTDTDGHRSVEILESIETNVDAARQCQITQLNITLSKSSFNVEEWREENDINVSYLVELHWLQHNNTVSNVLKAVWLMQDFRLPAQGRCSMLQLKKMATNKPQTFVVYGTDHTVDNQKDDSQSPSKEAKESHESSVDANVPNAPSTSLANKDFSAKAAKKVPAAVPPFCPVIRPSSASSDDTTIKPVTVGPVRDLRANTDIDRSVLLTWKPPKEGTECVKEYLITWSSEKEIIDGSKTSYNVTNLEPCMTYEFTVNTLDLGNDRGTPESITATVRELQQLSEVTELELNEVEPRSLSVKWKPPLNGTFCVESYRVGAWYNNPETGTDVEVFSNTTTDQHVTFGEVIACMAYTVQVIPISVSKKDGLNEMQSVKTKERTILPYHVEPIRAIATNARSLELSTMLLSENNNNCLLVSARFNCTKMVEGEPDPESQVIKEFVIPNSNVSFESIVEPLVPFTAYQCNSQIQNIAGWSDPTPWYDFQTAEDVPEIPTGIELVGKNRSINIIWRAPAVKNGVVVRYRIHIRMVAPEYPLPKLCAPLEEFNETVDLRDEVSPEEARRGWDGIEFEHLVAKLNPYTLYTVQVAAATGAGFGPYTEPMDVLTLPDVSNATASFRIDKIEGPELNKTYESAVWLSWDLPCGLNGRLKRFVGQMYGIRDQNVSNSHTISWEVAVENEDPIEDAYSFVENRLKPEYNYTVSIRVEVDDVEELSDEAWLQFESPAGIPTIDQQEEWFNVDVFEAPNPTNTARIVLGNMTLTSDFGSVRYMALLISERLCQQDPEPETKLIDSTGEMKWPPVNDWYRANRMPCAVQYQTTPKFWNPMQRSLLREAPTPIEYVVGQESCDTGQDFCNGPLKPGTEYALVVRIFSRSGYTDTQMQVFRTDSLIKVGLIVSAVVACLLVAFIGGLFVVWRKQRLLLPAQQMRGAPVEEPADIPVKNFPQQYDELFLPNREKVSKEFQAINYFSDFALQETVSFQCARENERKNRYINILPFDANRVLLDSNDDDEEGENGANDYINASFIEGYKYQREYIATQGPKQETCYDFWRMVLQYEIESIVMLTQPIDHDKNKCCQYFPRFDQYTDFGDIRVNCPASTADLVKFSKIVRAERKSYAIPLVVHCSAGVGRTGTFIALDIILQRMQQEKKINVYDTVKRLRRQRVKMVQTLDQYTFLYQCCLEYISKCNKKKPKTSNIEIISRDVRDKQYPDVILEVEKQHIAVGNNGGRPLFNIKFPKSVNASLSNVSFAPSEIDVDKSVMLTYTSFLDVTLPSLTVT</sequence>
<feature type="transmembrane region" description="Helical" evidence="12">
    <location>
        <begin position="921"/>
        <end position="944"/>
    </location>
</feature>
<dbReference type="PROSITE" id="PS00383">
    <property type="entry name" value="TYR_PHOSPHATASE_1"/>
    <property type="match status" value="1"/>
</dbReference>
<dbReference type="SMART" id="SM00060">
    <property type="entry name" value="FN3"/>
    <property type="match status" value="5"/>
</dbReference>
<evidence type="ECO:0000259" key="16">
    <source>
        <dbReference type="PROSITE" id="PS50853"/>
    </source>
</evidence>
<dbReference type="InterPro" id="IPR003595">
    <property type="entry name" value="Tyr_Pase_cat"/>
</dbReference>
<proteinExistence type="predicted"/>
<feature type="domain" description="Fibronectin type-III" evidence="16">
    <location>
        <begin position="314"/>
        <end position="409"/>
    </location>
</feature>
<evidence type="ECO:0000256" key="1">
    <source>
        <dbReference type="ARBA" id="ARBA00004479"/>
    </source>
</evidence>
<feature type="domain" description="Fibronectin type-III" evidence="16">
    <location>
        <begin position="519"/>
        <end position="638"/>
    </location>
</feature>
<evidence type="ECO:0000313" key="18">
    <source>
        <dbReference type="Proteomes" id="UP000075885"/>
    </source>
</evidence>
<dbReference type="PROSITE" id="PS50055">
    <property type="entry name" value="TYR_PHOSPHATASE_PTP"/>
    <property type="match status" value="1"/>
</dbReference>
<evidence type="ECO:0000256" key="2">
    <source>
        <dbReference type="ARBA" id="ARBA00013064"/>
    </source>
</evidence>
<keyword evidence="7" id="KW-0904">Protein phosphatase</keyword>
<dbReference type="PANTHER" id="PTHR46957:SF3">
    <property type="entry name" value="CYTOKINE RECEPTOR"/>
    <property type="match status" value="1"/>
</dbReference>
<dbReference type="GO" id="GO:0009653">
    <property type="term" value="P:anatomical structure morphogenesis"/>
    <property type="evidence" value="ECO:0007669"/>
    <property type="project" value="UniProtKB-ARBA"/>
</dbReference>
<evidence type="ECO:0000256" key="10">
    <source>
        <dbReference type="ARBA" id="ARBA00023180"/>
    </source>
</evidence>
<keyword evidence="8 12" id="KW-1133">Transmembrane helix</keyword>